<dbReference type="InterPro" id="IPR008042">
    <property type="entry name" value="Retrotrans_Pao"/>
</dbReference>
<sequence>MVPGAIPLNWTCRSVLEEVMRIYDSPGLLSPFLLNAKLLFRKTWELKLGRDDALPKECRARWITFFQDIFELQLVDYERSLKAQGTVRKRTVVIFSDASDKAYGALCKNISLLAVHIKATYEHNSHKFYVNRILTKLKGKPQIFDPSPQLTRANVN</sequence>
<organism evidence="1 2">
    <name type="scientific">Bugula neritina</name>
    <name type="common">Brown bryozoan</name>
    <name type="synonym">Sertularia neritina</name>
    <dbReference type="NCBI Taxonomy" id="10212"/>
    <lineage>
        <taxon>Eukaryota</taxon>
        <taxon>Metazoa</taxon>
        <taxon>Spiralia</taxon>
        <taxon>Lophotrochozoa</taxon>
        <taxon>Bryozoa</taxon>
        <taxon>Gymnolaemata</taxon>
        <taxon>Cheilostomatida</taxon>
        <taxon>Flustrina</taxon>
        <taxon>Buguloidea</taxon>
        <taxon>Bugulidae</taxon>
        <taxon>Bugula</taxon>
    </lineage>
</organism>
<comment type="caution">
    <text evidence="1">The sequence shown here is derived from an EMBL/GenBank/DDBJ whole genome shotgun (WGS) entry which is preliminary data.</text>
</comment>
<dbReference type="PANTHER" id="PTHR22955">
    <property type="entry name" value="RETROTRANSPOSON"/>
    <property type="match status" value="1"/>
</dbReference>
<keyword evidence="2" id="KW-1185">Reference proteome</keyword>
<accession>A0A7J7JQ11</accession>
<evidence type="ECO:0000313" key="1">
    <source>
        <dbReference type="EMBL" id="KAF6028439.1"/>
    </source>
</evidence>
<dbReference type="OrthoDB" id="6156325at2759"/>
<dbReference type="AlphaFoldDB" id="A0A7J7JQ11"/>
<gene>
    <name evidence="1" type="ORF">EB796_013257</name>
</gene>
<dbReference type="Pfam" id="PF05380">
    <property type="entry name" value="Peptidase_A17"/>
    <property type="match status" value="1"/>
</dbReference>
<protein>
    <submittedName>
        <fullName evidence="1">Uncharacterized protein</fullName>
    </submittedName>
</protein>
<dbReference type="EMBL" id="VXIV02001951">
    <property type="protein sequence ID" value="KAF6028439.1"/>
    <property type="molecule type" value="Genomic_DNA"/>
</dbReference>
<dbReference type="PANTHER" id="PTHR22955:SF69">
    <property type="entry name" value="REVERSE TRANSCRIPTASE_RETROTRANSPOSON-DERIVED PROTEIN RNASE H-LIKE DOMAIN-CONTAINING PROTEIN"/>
    <property type="match status" value="1"/>
</dbReference>
<dbReference type="Proteomes" id="UP000593567">
    <property type="component" value="Unassembled WGS sequence"/>
</dbReference>
<reference evidence="1" key="1">
    <citation type="submission" date="2020-06" db="EMBL/GenBank/DDBJ databases">
        <title>Draft genome of Bugula neritina, a colonial animal packing powerful symbionts and potential medicines.</title>
        <authorList>
            <person name="Rayko M."/>
        </authorList>
    </citation>
    <scope>NUCLEOTIDE SEQUENCE [LARGE SCALE GENOMIC DNA]</scope>
    <source>
        <strain evidence="1">Kwan_BN1</strain>
    </source>
</reference>
<proteinExistence type="predicted"/>
<evidence type="ECO:0000313" key="2">
    <source>
        <dbReference type="Proteomes" id="UP000593567"/>
    </source>
</evidence>
<name>A0A7J7JQ11_BUGNE</name>